<dbReference type="GO" id="GO:0043139">
    <property type="term" value="F:5'-3' DNA helicase activity"/>
    <property type="evidence" value="ECO:0007669"/>
    <property type="project" value="TreeGrafter"/>
</dbReference>
<dbReference type="GO" id="GO:0005524">
    <property type="term" value="F:ATP binding"/>
    <property type="evidence" value="ECO:0007669"/>
    <property type="project" value="UniProtKB-KW"/>
</dbReference>
<dbReference type="Proteomes" id="UP001151752">
    <property type="component" value="Chromosome 16"/>
</dbReference>
<dbReference type="Pfam" id="PF13086">
    <property type="entry name" value="AAA_11"/>
    <property type="match status" value="1"/>
</dbReference>
<reference evidence="8" key="1">
    <citation type="submission" date="2022-11" db="EMBL/GenBank/DDBJ databases">
        <authorList>
            <person name="Hyden B.L."/>
            <person name="Feng K."/>
            <person name="Yates T."/>
            <person name="Jawdy S."/>
            <person name="Smart L.B."/>
            <person name="Muchero W."/>
        </authorList>
    </citation>
    <scope>NUCLEOTIDE SEQUENCE</scope>
    <source>
        <tissue evidence="8">Shoot tip</tissue>
    </source>
</reference>
<comment type="caution">
    <text evidence="8">The sequence shown here is derived from an EMBL/GenBank/DDBJ whole genome shotgun (WGS) entry which is preliminary data.</text>
</comment>
<dbReference type="InterPro" id="IPR047187">
    <property type="entry name" value="SF1_C_Upf1"/>
</dbReference>
<keyword evidence="9" id="KW-1185">Reference proteome</keyword>
<dbReference type="PANTHER" id="PTHR43788">
    <property type="entry name" value="DNA2/NAM7 HELICASE FAMILY MEMBER"/>
    <property type="match status" value="1"/>
</dbReference>
<proteinExistence type="inferred from homology"/>
<dbReference type="InterPro" id="IPR041679">
    <property type="entry name" value="DNA2/NAM7-like_C"/>
</dbReference>
<dbReference type="InterPro" id="IPR050534">
    <property type="entry name" value="Coronavir_polyprotein_1ab"/>
</dbReference>
<dbReference type="InterPro" id="IPR041677">
    <property type="entry name" value="DNA2/NAM7_AAA_11"/>
</dbReference>
<gene>
    <name evidence="8" type="ORF">OIU74_002489</name>
</gene>
<dbReference type="Pfam" id="PF13087">
    <property type="entry name" value="AAA_12"/>
    <property type="match status" value="1"/>
</dbReference>
<evidence type="ECO:0000256" key="5">
    <source>
        <dbReference type="ARBA" id="ARBA00022840"/>
    </source>
</evidence>
<dbReference type="SUPFAM" id="SSF52540">
    <property type="entry name" value="P-loop containing nucleoside triphosphate hydrolases"/>
    <property type="match status" value="1"/>
</dbReference>
<comment type="similarity">
    <text evidence="1">Belongs to the DNA2/NAM7 helicase family.</text>
</comment>
<evidence type="ECO:0000256" key="4">
    <source>
        <dbReference type="ARBA" id="ARBA00022806"/>
    </source>
</evidence>
<accession>A0A9Q1APP6</accession>
<evidence type="ECO:0000259" key="6">
    <source>
        <dbReference type="Pfam" id="PF13086"/>
    </source>
</evidence>
<sequence>MLFLIFPKCVSSAFIQALSGKLLKTKDKSTRRDTQKELRTLSKEERKRQQLAVSDVLKNADVMLTTLTGAFSHKLDNTSFDLVIIDEAALELEIACWIALLKVVSLRILKSNDDKLQDMEISTVDDFQGREKEAIIISMVGFLSDHRRMNVAVTRARRQCCLVCDTETVSSAEFLKRLIEYFKTFTVQSLYGSFQSDPYSR</sequence>
<feature type="domain" description="DNA2/NAM7 helicase-like C-terminal" evidence="7">
    <location>
        <begin position="109"/>
        <end position="166"/>
    </location>
</feature>
<evidence type="ECO:0000313" key="9">
    <source>
        <dbReference type="Proteomes" id="UP001151752"/>
    </source>
</evidence>
<feature type="domain" description="DNA2/NAM7 helicase helicase" evidence="6">
    <location>
        <begin position="24"/>
        <end position="104"/>
    </location>
</feature>
<protein>
    <submittedName>
        <fullName evidence="8">p-LOOP CONTAINING NUCLEOSIDE TRIPHOSPHATE HYDROLASES SUPERFAMILY PROTEIN</fullName>
    </submittedName>
</protein>
<evidence type="ECO:0000256" key="2">
    <source>
        <dbReference type="ARBA" id="ARBA00022741"/>
    </source>
</evidence>
<evidence type="ECO:0000313" key="8">
    <source>
        <dbReference type="EMBL" id="KAJ6778706.1"/>
    </source>
</evidence>
<keyword evidence="4" id="KW-0347">Helicase</keyword>
<evidence type="ECO:0000256" key="1">
    <source>
        <dbReference type="ARBA" id="ARBA00007913"/>
    </source>
</evidence>
<name>A0A9Q1APP6_9ROSI</name>
<keyword evidence="2" id="KW-0547">Nucleotide-binding</keyword>
<dbReference type="AlphaFoldDB" id="A0A9Q1APP6"/>
<dbReference type="GO" id="GO:0016787">
    <property type="term" value="F:hydrolase activity"/>
    <property type="evidence" value="ECO:0007669"/>
    <property type="project" value="UniProtKB-KW"/>
</dbReference>
<dbReference type="EMBL" id="JAPFFM010000001">
    <property type="protein sequence ID" value="KAJ6778706.1"/>
    <property type="molecule type" value="Genomic_DNA"/>
</dbReference>
<organism evidence="8 9">
    <name type="scientific">Salix koriyanagi</name>
    <dbReference type="NCBI Taxonomy" id="2511006"/>
    <lineage>
        <taxon>Eukaryota</taxon>
        <taxon>Viridiplantae</taxon>
        <taxon>Streptophyta</taxon>
        <taxon>Embryophyta</taxon>
        <taxon>Tracheophyta</taxon>
        <taxon>Spermatophyta</taxon>
        <taxon>Magnoliopsida</taxon>
        <taxon>eudicotyledons</taxon>
        <taxon>Gunneridae</taxon>
        <taxon>Pentapetalae</taxon>
        <taxon>rosids</taxon>
        <taxon>fabids</taxon>
        <taxon>Malpighiales</taxon>
        <taxon>Salicaceae</taxon>
        <taxon>Saliceae</taxon>
        <taxon>Salix</taxon>
    </lineage>
</organism>
<evidence type="ECO:0000259" key="7">
    <source>
        <dbReference type="Pfam" id="PF13087"/>
    </source>
</evidence>
<dbReference type="Gene3D" id="3.40.50.300">
    <property type="entry name" value="P-loop containing nucleotide triphosphate hydrolases"/>
    <property type="match status" value="1"/>
</dbReference>
<dbReference type="InterPro" id="IPR027417">
    <property type="entry name" value="P-loop_NTPase"/>
</dbReference>
<keyword evidence="5" id="KW-0067">ATP-binding</keyword>
<dbReference type="PANTHER" id="PTHR43788:SF8">
    <property type="entry name" value="DNA-BINDING PROTEIN SMUBP-2"/>
    <property type="match status" value="1"/>
</dbReference>
<keyword evidence="3 8" id="KW-0378">Hydrolase</keyword>
<dbReference type="CDD" id="cd18808">
    <property type="entry name" value="SF1_C_Upf1"/>
    <property type="match status" value="1"/>
</dbReference>
<evidence type="ECO:0000256" key="3">
    <source>
        <dbReference type="ARBA" id="ARBA00022801"/>
    </source>
</evidence>
<reference evidence="8" key="2">
    <citation type="journal article" date="2023" name="Int. J. Mol. Sci.">
        <title>De Novo Assembly and Annotation of 11 Diverse Shrub Willow (Salix) Genomes Reveals Novel Gene Organization in Sex-Linked Regions.</title>
        <authorList>
            <person name="Hyden B."/>
            <person name="Feng K."/>
            <person name="Yates T.B."/>
            <person name="Jawdy S."/>
            <person name="Cereghino C."/>
            <person name="Smart L.B."/>
            <person name="Muchero W."/>
        </authorList>
    </citation>
    <scope>NUCLEOTIDE SEQUENCE</scope>
    <source>
        <tissue evidence="8">Shoot tip</tissue>
    </source>
</reference>